<comment type="subcellular location">
    <subcellularLocation>
        <location evidence="1">Nucleus</location>
    </subcellularLocation>
</comment>
<evidence type="ECO:0000256" key="5">
    <source>
        <dbReference type="SAM" id="MobiDB-lite"/>
    </source>
</evidence>
<feature type="compositionally biased region" description="Acidic residues" evidence="5">
    <location>
        <begin position="1081"/>
        <end position="1093"/>
    </location>
</feature>
<evidence type="ECO:0000313" key="7">
    <source>
        <dbReference type="EMBL" id="RSH95206.1"/>
    </source>
</evidence>
<evidence type="ECO:0000256" key="1">
    <source>
        <dbReference type="ARBA" id="ARBA00004123"/>
    </source>
</evidence>
<evidence type="ECO:0000256" key="3">
    <source>
        <dbReference type="ARBA" id="ARBA00023242"/>
    </source>
</evidence>
<keyword evidence="4" id="KW-0131">Cell cycle</keyword>
<feature type="compositionally biased region" description="Basic residues" evidence="5">
    <location>
        <begin position="979"/>
        <end position="988"/>
    </location>
</feature>
<keyword evidence="8" id="KW-1185">Reference proteome</keyword>
<feature type="compositionally biased region" description="Acidic residues" evidence="5">
    <location>
        <begin position="964"/>
        <end position="973"/>
    </location>
</feature>
<dbReference type="AlphaFoldDB" id="A0A427YVZ4"/>
<organism evidence="7 8">
    <name type="scientific">Saitozyma podzolica</name>
    <dbReference type="NCBI Taxonomy" id="1890683"/>
    <lineage>
        <taxon>Eukaryota</taxon>
        <taxon>Fungi</taxon>
        <taxon>Dikarya</taxon>
        <taxon>Basidiomycota</taxon>
        <taxon>Agaricomycotina</taxon>
        <taxon>Tremellomycetes</taxon>
        <taxon>Tremellales</taxon>
        <taxon>Trimorphomycetaceae</taxon>
        <taxon>Saitozyma</taxon>
    </lineage>
</organism>
<dbReference type="InterPro" id="IPR044998">
    <property type="entry name" value="Timeless"/>
</dbReference>
<dbReference type="Proteomes" id="UP000279259">
    <property type="component" value="Unassembled WGS sequence"/>
</dbReference>
<evidence type="ECO:0000259" key="6">
    <source>
        <dbReference type="Pfam" id="PF04821"/>
    </source>
</evidence>
<evidence type="ECO:0000256" key="4">
    <source>
        <dbReference type="ARBA" id="ARBA00023306"/>
    </source>
</evidence>
<gene>
    <name evidence="7" type="primary">TOF1</name>
    <name evidence="7" type="ORF">EHS25_000292</name>
</gene>
<evidence type="ECO:0000256" key="2">
    <source>
        <dbReference type="ARBA" id="ARBA00022880"/>
    </source>
</evidence>
<dbReference type="GO" id="GO:0006281">
    <property type="term" value="P:DNA repair"/>
    <property type="evidence" value="ECO:0007669"/>
    <property type="project" value="TreeGrafter"/>
</dbReference>
<dbReference type="GO" id="GO:0043111">
    <property type="term" value="P:replication fork arrest"/>
    <property type="evidence" value="ECO:0007669"/>
    <property type="project" value="TreeGrafter"/>
</dbReference>
<dbReference type="GO" id="GO:0016853">
    <property type="term" value="F:isomerase activity"/>
    <property type="evidence" value="ECO:0007669"/>
    <property type="project" value="UniProtKB-KW"/>
</dbReference>
<proteinExistence type="predicted"/>
<protein>
    <submittedName>
        <fullName evidence="7">Topoisomerase 1-associated factor 1</fullName>
    </submittedName>
</protein>
<dbReference type="PANTHER" id="PTHR22940">
    <property type="entry name" value="TIMEOUT/TIMELESS-2"/>
    <property type="match status" value="1"/>
</dbReference>
<accession>A0A427YVZ4</accession>
<name>A0A427YVZ4_9TREE</name>
<keyword evidence="2" id="KW-0236">DNA replication inhibitor</keyword>
<feature type="region of interest" description="Disordered" evidence="5">
    <location>
        <begin position="1025"/>
        <end position="1184"/>
    </location>
</feature>
<dbReference type="OrthoDB" id="310853at2759"/>
<evidence type="ECO:0000313" key="8">
    <source>
        <dbReference type="Proteomes" id="UP000279259"/>
    </source>
</evidence>
<keyword evidence="7" id="KW-0413">Isomerase</keyword>
<dbReference type="STRING" id="1890683.A0A427YVZ4"/>
<feature type="compositionally biased region" description="Acidic residues" evidence="5">
    <location>
        <begin position="1110"/>
        <end position="1126"/>
    </location>
</feature>
<keyword evidence="3" id="KW-0539">Nucleus</keyword>
<feature type="compositionally biased region" description="Acidic residues" evidence="5">
    <location>
        <begin position="621"/>
        <end position="630"/>
    </location>
</feature>
<feature type="compositionally biased region" description="Low complexity" evidence="5">
    <location>
        <begin position="1153"/>
        <end position="1165"/>
    </location>
</feature>
<dbReference type="PANTHER" id="PTHR22940:SF4">
    <property type="entry name" value="PROTEIN TIMELESS HOMOLOG"/>
    <property type="match status" value="1"/>
</dbReference>
<feature type="region of interest" description="Disordered" evidence="5">
    <location>
        <begin position="938"/>
        <end position="990"/>
    </location>
</feature>
<dbReference type="GO" id="GO:0000076">
    <property type="term" value="P:DNA replication checkpoint signaling"/>
    <property type="evidence" value="ECO:0007669"/>
    <property type="project" value="TreeGrafter"/>
</dbReference>
<comment type="caution">
    <text evidence="7">The sequence shown here is derived from an EMBL/GenBank/DDBJ whole genome shotgun (WGS) entry which is preliminary data.</text>
</comment>
<feature type="region of interest" description="Disordered" evidence="5">
    <location>
        <begin position="597"/>
        <end position="637"/>
    </location>
</feature>
<dbReference type="GO" id="GO:0031298">
    <property type="term" value="C:replication fork protection complex"/>
    <property type="evidence" value="ECO:0007669"/>
    <property type="project" value="TreeGrafter"/>
</dbReference>
<sequence>MAGATAVSEGNGYDYGSDDDLRARGTPALLEDDSFSRYEIFLPAVQSLVAALGGYDQVPNPTTGALETIYRPGDSVLAVLKDLKKLWRKDDTDDERTVARCMHRAGAMRELVALLVECTDRGDWGRKVALVACDLIAALTWPIDVQQELKEMQDEPNVVTDYASLLRAQIEYKAIMVQSSGPLRCLLALMLPNLAKSRKEEKDERIISLGLHIVRNLLAIKDIRAEGTASGEKEELAHLQSSLIVHLDQLTYFQLVLTLASCADKGDLNQYNVIVLDILHLIFRSVKVRDLAQDQDRASAGNLAKLLQVEQRQKAQRTRTGMTRHSRFGTTVAVRAGDQKLVLHKQNAITVNVGKMLDDVKRKRAGKLRKMDQLTYVVNLSTDAMRALQILAKSFIKSCFNTFFASILRDIRMERSKIRDTDNLRTFYLARFFIEFLLLVRQKAADSKEKEKQNGHANGHGELAANDELALGLVAELAEMDSVRWVFARLRLTMADRPPAWNELQACVECFTQILLLIDAMATSPDEADVEVAEILQHQLYYNGDILDSSLEAVTRYKEQSIGFLEAVVTFAYVLLRMLERYSKTKSFMMVRKRQAARNKRKAKDKAPGGDEAQGTMPEEYGNEEDEEYEREDKEETRYKEHQFTFKAFEMRFAQEAVVNTLLAYLERFREFEDAEQFKCVVGLMHRQIIKAQAEGLYFKVTNLYLFQQILEAQASLPKGDSTRDLNQLITFVLRKFFKRVKEDPFLIVEALASKARGKWKELSSYQSDEDDGMGGQKARIKEKLARGPAELEFVKKKQLSWSQQMEVVVAMLLQAGHEAWIKWIVEVLEIVMAGRIEIVLSTDGLPERHDDDSEDEDRVRNFAGPSKEAIEKFVQHDLEVDNDERKEAVGKDSHFRLMLKLLSFERTEEEKELVRPASVLPANLAASIGALQQYLANPPTLSEDPKSLIRTARRHRLRRDSESESEGSLDENGEPKPKQRRKERRKKAVEVQVFKSAAFIEDSDSDDDRDAAFFAKEKELRAEMEELARKHGNVMQTKGRKKRKRQGVDADKGKGKGKGKGKVTAQVADGADEEMRGSSDDNDEEDGDEDAGLEATQGPSSGVSRVGGDDSEGGEEDADDESEEEPQPRRKSRSGPLVSPGLPSENGRDGSEASSPAASASASARPQTQTNGRRRIVDSDDEE</sequence>
<dbReference type="GO" id="GO:0003677">
    <property type="term" value="F:DNA binding"/>
    <property type="evidence" value="ECO:0007669"/>
    <property type="project" value="TreeGrafter"/>
</dbReference>
<dbReference type="Pfam" id="PF04821">
    <property type="entry name" value="TIMELESS"/>
    <property type="match status" value="1"/>
</dbReference>
<dbReference type="InterPro" id="IPR006906">
    <property type="entry name" value="Timeless_N"/>
</dbReference>
<reference evidence="7 8" key="1">
    <citation type="submission" date="2018-11" db="EMBL/GenBank/DDBJ databases">
        <title>Genome sequence of Saitozyma podzolica DSM 27192.</title>
        <authorList>
            <person name="Aliyu H."/>
            <person name="Gorte O."/>
            <person name="Ochsenreither K."/>
        </authorList>
    </citation>
    <scope>NUCLEOTIDE SEQUENCE [LARGE SCALE GENOMIC DNA]</scope>
    <source>
        <strain evidence="7 8">DSM 27192</strain>
    </source>
</reference>
<dbReference type="EMBL" id="RSCD01000001">
    <property type="protein sequence ID" value="RSH95206.1"/>
    <property type="molecule type" value="Genomic_DNA"/>
</dbReference>
<feature type="domain" description="Timeless N-terminal" evidence="6">
    <location>
        <begin position="70"/>
        <end position="334"/>
    </location>
</feature>